<sequence>MADGIVSAGREKYGATLLSNMGDKCHL</sequence>
<gene>
    <name evidence="1" type="ORF">J3R73_000981</name>
</gene>
<accession>A0ABU0F9B1</accession>
<reference evidence="1 2" key="1">
    <citation type="submission" date="2023-07" db="EMBL/GenBank/DDBJ databases">
        <title>Genomic Encyclopedia of Type Strains, Phase IV (KMG-IV): sequencing the most valuable type-strain genomes for metagenomic binning, comparative biology and taxonomic classification.</title>
        <authorList>
            <person name="Goeker M."/>
        </authorList>
    </citation>
    <scope>NUCLEOTIDE SEQUENCE [LARGE SCALE GENOMIC DNA]</scope>
    <source>
        <strain evidence="1 2">DSM 5896</strain>
    </source>
</reference>
<evidence type="ECO:0000313" key="1">
    <source>
        <dbReference type="EMBL" id="MDQ0391189.1"/>
    </source>
</evidence>
<keyword evidence="2" id="KW-1185">Reference proteome</keyword>
<organism evidence="1 2">
    <name type="scientific">Labrys monachus</name>
    <dbReference type="NCBI Taxonomy" id="217067"/>
    <lineage>
        <taxon>Bacteria</taxon>
        <taxon>Pseudomonadati</taxon>
        <taxon>Pseudomonadota</taxon>
        <taxon>Alphaproteobacteria</taxon>
        <taxon>Hyphomicrobiales</taxon>
        <taxon>Xanthobacteraceae</taxon>
        <taxon>Labrys</taxon>
    </lineage>
</organism>
<dbReference type="Proteomes" id="UP001237448">
    <property type="component" value="Unassembled WGS sequence"/>
</dbReference>
<dbReference type="EMBL" id="JAUSVK010000001">
    <property type="protein sequence ID" value="MDQ0391189.1"/>
    <property type="molecule type" value="Genomic_DNA"/>
</dbReference>
<name>A0ABU0F9B1_9HYPH</name>
<protein>
    <submittedName>
        <fullName evidence="1">Uncharacterized protein</fullName>
    </submittedName>
</protein>
<comment type="caution">
    <text evidence="1">The sequence shown here is derived from an EMBL/GenBank/DDBJ whole genome shotgun (WGS) entry which is preliminary data.</text>
</comment>
<proteinExistence type="predicted"/>
<evidence type="ECO:0000313" key="2">
    <source>
        <dbReference type="Proteomes" id="UP001237448"/>
    </source>
</evidence>